<gene>
    <name evidence="1" type="ORF">LMG24238_02219</name>
</gene>
<evidence type="ECO:0000313" key="2">
    <source>
        <dbReference type="Proteomes" id="UP000494255"/>
    </source>
</evidence>
<dbReference type="AlphaFoldDB" id="A0A6J5AL97"/>
<dbReference type="EMBL" id="CADIKC010000002">
    <property type="protein sequence ID" value="CAB3673307.1"/>
    <property type="molecule type" value="Genomic_DNA"/>
</dbReference>
<dbReference type="Proteomes" id="UP000494255">
    <property type="component" value="Unassembled WGS sequence"/>
</dbReference>
<sequence>MDVSSMESTVTLRQAYLIMFEFLQREWLRLDKPDALGALLGNLALWDLPNGKGVPMDAAVFPDWLGCANDVLEQECRGSGYAGADIRLT</sequence>
<evidence type="ECO:0000313" key="1">
    <source>
        <dbReference type="EMBL" id="CAB3673307.1"/>
    </source>
</evidence>
<proteinExistence type="predicted"/>
<protein>
    <submittedName>
        <fullName evidence="1">Uncharacterized protein</fullName>
    </submittedName>
</protein>
<accession>A0A6J5AL97</accession>
<dbReference type="GeneID" id="97040852"/>
<name>A0A6J5AL97_9BURK</name>
<reference evidence="1 2" key="1">
    <citation type="submission" date="2020-04" db="EMBL/GenBank/DDBJ databases">
        <authorList>
            <person name="De Canck E."/>
        </authorList>
    </citation>
    <scope>NUCLEOTIDE SEQUENCE [LARGE SCALE GENOMIC DNA]</scope>
    <source>
        <strain evidence="1 2">LMG 24238</strain>
    </source>
</reference>
<dbReference type="RefSeq" id="WP_175050459.1">
    <property type="nucleotide sequence ID" value="NZ_CADIKC010000002.1"/>
</dbReference>
<organism evidence="1 2">
    <name type="scientific">Paraburkholderia sediminicola</name>
    <dbReference type="NCBI Taxonomy" id="458836"/>
    <lineage>
        <taxon>Bacteria</taxon>
        <taxon>Pseudomonadati</taxon>
        <taxon>Pseudomonadota</taxon>
        <taxon>Betaproteobacteria</taxon>
        <taxon>Burkholderiales</taxon>
        <taxon>Burkholderiaceae</taxon>
        <taxon>Paraburkholderia</taxon>
    </lineage>
</organism>
<keyword evidence="2" id="KW-1185">Reference proteome</keyword>